<reference evidence="7 8" key="1">
    <citation type="submission" date="2024-09" db="EMBL/GenBank/DDBJ databases">
        <authorList>
            <person name="Lee S.D."/>
        </authorList>
    </citation>
    <scope>NUCLEOTIDE SEQUENCE [LARGE SCALE GENOMIC DNA]</scope>
    <source>
        <strain evidence="7 8">N1-5</strain>
    </source>
</reference>
<evidence type="ECO:0000313" key="7">
    <source>
        <dbReference type="EMBL" id="MFC1403034.1"/>
    </source>
</evidence>
<keyword evidence="1" id="KW-0805">Transcription regulation</keyword>
<feature type="region of interest" description="Disordered" evidence="5">
    <location>
        <begin position="209"/>
        <end position="232"/>
    </location>
</feature>
<dbReference type="Pfam" id="PF00440">
    <property type="entry name" value="TetR_N"/>
    <property type="match status" value="1"/>
</dbReference>
<dbReference type="Gene3D" id="1.10.357.10">
    <property type="entry name" value="Tetracycline Repressor, domain 2"/>
    <property type="match status" value="1"/>
</dbReference>
<evidence type="ECO:0000259" key="6">
    <source>
        <dbReference type="PROSITE" id="PS50977"/>
    </source>
</evidence>
<dbReference type="InterPro" id="IPR036271">
    <property type="entry name" value="Tet_transcr_reg_TetR-rel_C_sf"/>
</dbReference>
<dbReference type="RefSeq" id="WP_051724828.1">
    <property type="nucleotide sequence ID" value="NZ_JBHEZZ010000008.1"/>
</dbReference>
<dbReference type="InterPro" id="IPR009057">
    <property type="entry name" value="Homeodomain-like_sf"/>
</dbReference>
<keyword evidence="2 4" id="KW-0238">DNA-binding</keyword>
<protein>
    <submittedName>
        <fullName evidence="7">TetR/AcrR family transcriptional regulator</fullName>
    </submittedName>
</protein>
<dbReference type="InterPro" id="IPR049445">
    <property type="entry name" value="TetR_SbtR-like_C"/>
</dbReference>
<evidence type="ECO:0000256" key="3">
    <source>
        <dbReference type="ARBA" id="ARBA00023163"/>
    </source>
</evidence>
<dbReference type="Pfam" id="PF21597">
    <property type="entry name" value="TetR_C_43"/>
    <property type="match status" value="1"/>
</dbReference>
<feature type="DNA-binding region" description="H-T-H motif" evidence="4">
    <location>
        <begin position="38"/>
        <end position="57"/>
    </location>
</feature>
<evidence type="ECO:0000313" key="8">
    <source>
        <dbReference type="Proteomes" id="UP001592528"/>
    </source>
</evidence>
<dbReference type="SUPFAM" id="SSF46689">
    <property type="entry name" value="Homeodomain-like"/>
    <property type="match status" value="1"/>
</dbReference>
<sequence>MAGEPEQAPRLRKDAERNLARILTAAREVFRDRGVGATLNDIAHHAGVGVGTVYRKFSDKEALVDALFDDMVETVDGYLRQALTEPDAWVGLTWALERVCEVQSFDRGLREVMLGTGRGPARQKQMRDRVAPSVDALVARAQEQGTLRRDLVPPDFPILQLMVGAVTDHIGQPELWRRYLTILIDGLRAQPGRPTPLPAFEVTDEQMHDALVDSSTEQARTRRARTRRKKTT</sequence>
<gene>
    <name evidence="7" type="ORF">ACEZDJ_17225</name>
</gene>
<dbReference type="SUPFAM" id="SSF48498">
    <property type="entry name" value="Tetracyclin repressor-like, C-terminal domain"/>
    <property type="match status" value="1"/>
</dbReference>
<dbReference type="EMBL" id="JBHEZZ010000008">
    <property type="protein sequence ID" value="MFC1403034.1"/>
    <property type="molecule type" value="Genomic_DNA"/>
</dbReference>
<evidence type="ECO:0000256" key="5">
    <source>
        <dbReference type="SAM" id="MobiDB-lite"/>
    </source>
</evidence>
<evidence type="ECO:0000256" key="1">
    <source>
        <dbReference type="ARBA" id="ARBA00023015"/>
    </source>
</evidence>
<name>A0ABV6UNK6_9ACTN</name>
<keyword evidence="8" id="KW-1185">Reference proteome</keyword>
<proteinExistence type="predicted"/>
<dbReference type="InterPro" id="IPR001647">
    <property type="entry name" value="HTH_TetR"/>
</dbReference>
<comment type="caution">
    <text evidence="7">The sequence shown here is derived from an EMBL/GenBank/DDBJ whole genome shotgun (WGS) entry which is preliminary data.</text>
</comment>
<dbReference type="PANTHER" id="PTHR30055">
    <property type="entry name" value="HTH-TYPE TRANSCRIPTIONAL REGULATOR RUTR"/>
    <property type="match status" value="1"/>
</dbReference>
<dbReference type="PROSITE" id="PS50977">
    <property type="entry name" value="HTH_TETR_2"/>
    <property type="match status" value="1"/>
</dbReference>
<dbReference type="PANTHER" id="PTHR30055:SF234">
    <property type="entry name" value="HTH-TYPE TRANSCRIPTIONAL REGULATOR BETI"/>
    <property type="match status" value="1"/>
</dbReference>
<dbReference type="Proteomes" id="UP001592528">
    <property type="component" value="Unassembled WGS sequence"/>
</dbReference>
<dbReference type="PRINTS" id="PR00455">
    <property type="entry name" value="HTHTETR"/>
</dbReference>
<evidence type="ECO:0000256" key="4">
    <source>
        <dbReference type="PROSITE-ProRule" id="PRU00335"/>
    </source>
</evidence>
<accession>A0ABV6UNK6</accession>
<feature type="compositionally biased region" description="Basic residues" evidence="5">
    <location>
        <begin position="221"/>
        <end position="232"/>
    </location>
</feature>
<evidence type="ECO:0000256" key="2">
    <source>
        <dbReference type="ARBA" id="ARBA00023125"/>
    </source>
</evidence>
<feature type="domain" description="HTH tetR-type" evidence="6">
    <location>
        <begin position="16"/>
        <end position="75"/>
    </location>
</feature>
<organism evidence="7 8">
    <name type="scientific">Streptacidiphilus cavernicola</name>
    <dbReference type="NCBI Taxonomy" id="3342716"/>
    <lineage>
        <taxon>Bacteria</taxon>
        <taxon>Bacillati</taxon>
        <taxon>Actinomycetota</taxon>
        <taxon>Actinomycetes</taxon>
        <taxon>Kitasatosporales</taxon>
        <taxon>Streptomycetaceae</taxon>
        <taxon>Streptacidiphilus</taxon>
    </lineage>
</organism>
<dbReference type="InterPro" id="IPR050109">
    <property type="entry name" value="HTH-type_TetR-like_transc_reg"/>
</dbReference>
<keyword evidence="3" id="KW-0804">Transcription</keyword>